<reference evidence="1" key="2">
    <citation type="submission" date="2023-06" db="EMBL/GenBank/DDBJ databases">
        <authorList>
            <consortium name="Lawrence Berkeley National Laboratory"/>
            <person name="Haridas S."/>
            <person name="Hensen N."/>
            <person name="Bonometti L."/>
            <person name="Westerberg I."/>
            <person name="Brannstrom I.O."/>
            <person name="Guillou S."/>
            <person name="Cros-Aarteil S."/>
            <person name="Calhoun S."/>
            <person name="Kuo A."/>
            <person name="Mondo S."/>
            <person name="Pangilinan J."/>
            <person name="Riley R."/>
            <person name="Labutti K."/>
            <person name="Andreopoulos B."/>
            <person name="Lipzen A."/>
            <person name="Chen C."/>
            <person name="Yanf M."/>
            <person name="Daum C."/>
            <person name="Ng V."/>
            <person name="Clum A."/>
            <person name="Steindorff A."/>
            <person name="Ohm R."/>
            <person name="Martin F."/>
            <person name="Silar P."/>
            <person name="Natvig D."/>
            <person name="Lalanne C."/>
            <person name="Gautier V."/>
            <person name="Ament-Velasquez S.L."/>
            <person name="Kruys A."/>
            <person name="Hutchinson M.I."/>
            <person name="Powell A.J."/>
            <person name="Barry K."/>
            <person name="Miller A.N."/>
            <person name="Grigoriev I.V."/>
            <person name="Debuchy R."/>
            <person name="Gladieux P."/>
            <person name="Thoren M.H."/>
            <person name="Johannesson H."/>
        </authorList>
    </citation>
    <scope>NUCLEOTIDE SEQUENCE</scope>
    <source>
        <strain evidence="1">CBS 168.71</strain>
    </source>
</reference>
<gene>
    <name evidence="1" type="ORF">B0H64DRAFT_31276</name>
</gene>
<dbReference type="GeneID" id="87837107"/>
<name>A0AAE0LXJ9_9PEZI</name>
<keyword evidence="2" id="KW-1185">Reference proteome</keyword>
<dbReference type="Proteomes" id="UP001278766">
    <property type="component" value="Unassembled WGS sequence"/>
</dbReference>
<reference evidence="1" key="1">
    <citation type="journal article" date="2023" name="Mol. Phylogenet. Evol.">
        <title>Genome-scale phylogeny and comparative genomics of the fungal order Sordariales.</title>
        <authorList>
            <person name="Hensen N."/>
            <person name="Bonometti L."/>
            <person name="Westerberg I."/>
            <person name="Brannstrom I.O."/>
            <person name="Guillou S."/>
            <person name="Cros-Aarteil S."/>
            <person name="Calhoun S."/>
            <person name="Haridas S."/>
            <person name="Kuo A."/>
            <person name="Mondo S."/>
            <person name="Pangilinan J."/>
            <person name="Riley R."/>
            <person name="LaButti K."/>
            <person name="Andreopoulos B."/>
            <person name="Lipzen A."/>
            <person name="Chen C."/>
            <person name="Yan M."/>
            <person name="Daum C."/>
            <person name="Ng V."/>
            <person name="Clum A."/>
            <person name="Steindorff A."/>
            <person name="Ohm R.A."/>
            <person name="Martin F."/>
            <person name="Silar P."/>
            <person name="Natvig D.O."/>
            <person name="Lalanne C."/>
            <person name="Gautier V."/>
            <person name="Ament-Velasquez S.L."/>
            <person name="Kruys A."/>
            <person name="Hutchinson M.I."/>
            <person name="Powell A.J."/>
            <person name="Barry K."/>
            <person name="Miller A.N."/>
            <person name="Grigoriev I.V."/>
            <person name="Debuchy R."/>
            <person name="Gladieux P."/>
            <person name="Hiltunen Thoren M."/>
            <person name="Johannesson H."/>
        </authorList>
    </citation>
    <scope>NUCLEOTIDE SEQUENCE</scope>
    <source>
        <strain evidence="1">CBS 168.71</strain>
    </source>
</reference>
<protein>
    <submittedName>
        <fullName evidence="1">Uncharacterized protein</fullName>
    </submittedName>
</protein>
<dbReference type="AlphaFoldDB" id="A0AAE0LXJ9"/>
<comment type="caution">
    <text evidence="1">The sequence shown here is derived from an EMBL/GenBank/DDBJ whole genome shotgun (WGS) entry which is preliminary data.</text>
</comment>
<proteinExistence type="predicted"/>
<evidence type="ECO:0000313" key="1">
    <source>
        <dbReference type="EMBL" id="KAK3301115.1"/>
    </source>
</evidence>
<evidence type="ECO:0000313" key="2">
    <source>
        <dbReference type="Proteomes" id="UP001278766"/>
    </source>
</evidence>
<dbReference type="EMBL" id="JAUEPN010000001">
    <property type="protein sequence ID" value="KAK3301115.1"/>
    <property type="molecule type" value="Genomic_DNA"/>
</dbReference>
<accession>A0AAE0LXJ9</accession>
<dbReference type="RefSeq" id="XP_062664629.1">
    <property type="nucleotide sequence ID" value="XM_062800159.1"/>
</dbReference>
<organism evidence="1 2">
    <name type="scientific">Chaetomium fimeti</name>
    <dbReference type="NCBI Taxonomy" id="1854472"/>
    <lineage>
        <taxon>Eukaryota</taxon>
        <taxon>Fungi</taxon>
        <taxon>Dikarya</taxon>
        <taxon>Ascomycota</taxon>
        <taxon>Pezizomycotina</taxon>
        <taxon>Sordariomycetes</taxon>
        <taxon>Sordariomycetidae</taxon>
        <taxon>Sordariales</taxon>
        <taxon>Chaetomiaceae</taxon>
        <taxon>Chaetomium</taxon>
    </lineage>
</organism>
<sequence>MSRFRPTPTPLTRFALPRAVVHVLSSPRLHGVRASRVFFLFFFQPAKFQRTQDGIRLRLQDPSPHEQTAVIGGRGERDGVACRVARHLGLAVRLTHSGSHATPPSHLPSSMQLDGSRRVVMREACVALLPCCSPGFGSSVFGYEQGRWEEFSSLSPHSTAFQKVLPEF</sequence>